<comment type="caution">
    <text evidence="4">The sequence shown here is derived from an EMBL/GenBank/DDBJ whole genome shotgun (WGS) entry which is preliminary data.</text>
</comment>
<proteinExistence type="predicted"/>
<evidence type="ECO:0008006" key="6">
    <source>
        <dbReference type="Google" id="ProtNLM"/>
    </source>
</evidence>
<dbReference type="InterPro" id="IPR002885">
    <property type="entry name" value="PPR_rpt"/>
</dbReference>
<evidence type="ECO:0000256" key="2">
    <source>
        <dbReference type="PROSITE-ProRule" id="PRU00708"/>
    </source>
</evidence>
<dbReference type="InterPro" id="IPR011990">
    <property type="entry name" value="TPR-like_helical_dom_sf"/>
</dbReference>
<evidence type="ECO:0000256" key="3">
    <source>
        <dbReference type="SAM" id="SignalP"/>
    </source>
</evidence>
<dbReference type="AlphaFoldDB" id="A0AA88WEF4"/>
<dbReference type="PANTHER" id="PTHR12630:SF17">
    <property type="entry name" value="EXPRESSED PROTEIN"/>
    <property type="match status" value="1"/>
</dbReference>
<dbReference type="InterPro" id="IPR039794">
    <property type="entry name" value="Gtb1-like"/>
</dbReference>
<feature type="signal peptide" evidence="3">
    <location>
        <begin position="1"/>
        <end position="26"/>
    </location>
</feature>
<reference evidence="4" key="1">
    <citation type="submission" date="2022-12" db="EMBL/GenBank/DDBJ databases">
        <title>Draft genome assemblies for two species of Escallonia (Escalloniales).</title>
        <authorList>
            <person name="Chanderbali A."/>
            <person name="Dervinis C."/>
            <person name="Anghel I."/>
            <person name="Soltis D."/>
            <person name="Soltis P."/>
            <person name="Zapata F."/>
        </authorList>
    </citation>
    <scope>NUCLEOTIDE SEQUENCE</scope>
    <source>
        <strain evidence="4">UCBG64.0493</strain>
        <tissue evidence="4">Leaf</tissue>
    </source>
</reference>
<keyword evidence="1" id="KW-0677">Repeat</keyword>
<protein>
    <recommendedName>
        <fullName evidence="6">Pentatricopeptide repeat-containing protein</fullName>
    </recommendedName>
</protein>
<accession>A0AA88WEF4</accession>
<dbReference type="Gene3D" id="1.25.40.10">
    <property type="entry name" value="Tetratricopeptide repeat domain"/>
    <property type="match status" value="2"/>
</dbReference>
<feature type="repeat" description="PPR" evidence="2">
    <location>
        <begin position="314"/>
        <end position="348"/>
    </location>
</feature>
<keyword evidence="3" id="KW-0732">Signal</keyword>
<dbReference type="NCBIfam" id="TIGR00756">
    <property type="entry name" value="PPR"/>
    <property type="match status" value="1"/>
</dbReference>
<dbReference type="PANTHER" id="PTHR12630">
    <property type="entry name" value="N-LINKED OLIGOSACCHARIDE PROCESSING"/>
    <property type="match status" value="1"/>
</dbReference>
<sequence length="487" mass="54550">MAVVSSIGHISLVFFFCGTLFTRSSSSSSVLLIGIHPLDENYFASEVINCKDGSKSFTRDRLNDDFCDCADGTDEPDCCDGSDEYDGSVFCPNTCIMGGNVPYKMVNHATTRDLGSVDTLKNRNGIKFEDSFQKLKGFAYALTSFNFKKMLLGAIKLRASFRPCRDSFLQLSKIHFSSSSGLLEDSFRAIVEAKAYEQIPDLLSALKESCLNSNPFSFLSSFTQLIDDILRSFIPVRPRSRLQVAYSCLLSYTLQSDSPLPLALAILQRTLRSGCVPVPQTRLLLSSSWLDRRRQSQSVCKILLEMQSIGYNPDCGTCNYLITSLCKVDQWKEAVQVLKSMAGAGCIPDLDSYVSVVDAMCELRRTTDVAELMREMVTKFGLNPRQEMVVKVAATMRLNKEIWRAVEMIEFLQREGIHVTFESYELVVEGCLECREFVLAGKVVTEMTRRGYIPYIRVRQKVVDGLAGAGEWELAYAVRQRLAELNS</sequence>
<evidence type="ECO:0000256" key="1">
    <source>
        <dbReference type="ARBA" id="ARBA00022737"/>
    </source>
</evidence>
<dbReference type="EMBL" id="JAVXUP010000552">
    <property type="protein sequence ID" value="KAK3025398.1"/>
    <property type="molecule type" value="Genomic_DNA"/>
</dbReference>
<gene>
    <name evidence="4" type="ORF">RJ639_044653</name>
</gene>
<keyword evidence="5" id="KW-1185">Reference proteome</keyword>
<dbReference type="Pfam" id="PF13041">
    <property type="entry name" value="PPR_2"/>
    <property type="match status" value="1"/>
</dbReference>
<evidence type="ECO:0000313" key="5">
    <source>
        <dbReference type="Proteomes" id="UP001188597"/>
    </source>
</evidence>
<dbReference type="GO" id="GO:0006491">
    <property type="term" value="P:N-glycan processing"/>
    <property type="evidence" value="ECO:0007669"/>
    <property type="project" value="TreeGrafter"/>
</dbReference>
<feature type="chain" id="PRO_5041695101" description="Pentatricopeptide repeat-containing protein" evidence="3">
    <location>
        <begin position="27"/>
        <end position="487"/>
    </location>
</feature>
<dbReference type="GO" id="GO:0017177">
    <property type="term" value="C:glucosidase II complex"/>
    <property type="evidence" value="ECO:0007669"/>
    <property type="project" value="TreeGrafter"/>
</dbReference>
<organism evidence="4 5">
    <name type="scientific">Escallonia herrerae</name>
    <dbReference type="NCBI Taxonomy" id="1293975"/>
    <lineage>
        <taxon>Eukaryota</taxon>
        <taxon>Viridiplantae</taxon>
        <taxon>Streptophyta</taxon>
        <taxon>Embryophyta</taxon>
        <taxon>Tracheophyta</taxon>
        <taxon>Spermatophyta</taxon>
        <taxon>Magnoliopsida</taxon>
        <taxon>eudicotyledons</taxon>
        <taxon>Gunneridae</taxon>
        <taxon>Pentapetalae</taxon>
        <taxon>asterids</taxon>
        <taxon>campanulids</taxon>
        <taxon>Escalloniales</taxon>
        <taxon>Escalloniaceae</taxon>
        <taxon>Escallonia</taxon>
    </lineage>
</organism>
<name>A0AA88WEF4_9ASTE</name>
<evidence type="ECO:0000313" key="4">
    <source>
        <dbReference type="EMBL" id="KAK3025398.1"/>
    </source>
</evidence>
<dbReference type="PROSITE" id="PS51375">
    <property type="entry name" value="PPR"/>
    <property type="match status" value="1"/>
</dbReference>
<dbReference type="Proteomes" id="UP001188597">
    <property type="component" value="Unassembled WGS sequence"/>
</dbReference>